<feature type="region of interest" description="Disordered" evidence="1">
    <location>
        <begin position="1"/>
        <end position="39"/>
    </location>
</feature>
<accession>I7GNW3</accession>
<reference evidence="2" key="1">
    <citation type="journal article" date="2007" name="PLoS Biol.">
        <title>Rate of evolution in brain-expressed genes in humans and other primates.</title>
        <authorList>
            <person name="Wang H.-Y."/>
            <person name="Chien H.-C."/>
            <person name="Osada N."/>
            <person name="Hashimoto K."/>
            <person name="Sugano S."/>
            <person name="Gojobori T."/>
            <person name="Chou C.-K."/>
            <person name="Tsai S.-F."/>
            <person name="Wu C.-I."/>
            <person name="Shen C.-K.J."/>
        </authorList>
    </citation>
    <scope>NUCLEOTIDE SEQUENCE</scope>
</reference>
<sequence length="39" mass="4193">MSFSRRGGSAHTSRSVLSVPAGILPSSRGMGRRPRPRRA</sequence>
<feature type="compositionally biased region" description="Basic residues" evidence="1">
    <location>
        <begin position="30"/>
        <end position="39"/>
    </location>
</feature>
<name>I7GNW3_MACFA</name>
<dbReference type="EMBL" id="AB174606">
    <property type="protein sequence ID" value="BAE91668.1"/>
    <property type="molecule type" value="mRNA"/>
</dbReference>
<proteinExistence type="evidence at transcript level"/>
<dbReference type="AlphaFoldDB" id="I7GNW3"/>
<evidence type="ECO:0000313" key="2">
    <source>
        <dbReference type="EMBL" id="BAE91668.1"/>
    </source>
</evidence>
<organism evidence="2">
    <name type="scientific">Macaca fascicularis</name>
    <name type="common">Crab-eating macaque</name>
    <name type="synonym">Cynomolgus monkey</name>
    <dbReference type="NCBI Taxonomy" id="9541"/>
    <lineage>
        <taxon>Eukaryota</taxon>
        <taxon>Metazoa</taxon>
        <taxon>Chordata</taxon>
        <taxon>Craniata</taxon>
        <taxon>Vertebrata</taxon>
        <taxon>Euteleostomi</taxon>
        <taxon>Mammalia</taxon>
        <taxon>Eutheria</taxon>
        <taxon>Euarchontoglires</taxon>
        <taxon>Primates</taxon>
        <taxon>Haplorrhini</taxon>
        <taxon>Catarrhini</taxon>
        <taxon>Cercopithecidae</taxon>
        <taxon>Cercopithecinae</taxon>
        <taxon>Macaca</taxon>
    </lineage>
</organism>
<protein>
    <submittedName>
        <fullName evidence="2">Macaca fascicularis brain cDNA clone: QtrA-18184, similar to human cutaneous T-cell lymphoma-associated tumor antigense20-4 (SE20-4), mRNA, RefSeq: NM_022117.1</fullName>
    </submittedName>
</protein>
<evidence type="ECO:0000256" key="1">
    <source>
        <dbReference type="SAM" id="MobiDB-lite"/>
    </source>
</evidence>